<gene>
    <name evidence="2" type="ORF">GALL_239830</name>
</gene>
<dbReference type="Gene3D" id="1.10.8.10">
    <property type="entry name" value="DNA helicase RuvA subunit, C-terminal domain"/>
    <property type="match status" value="1"/>
</dbReference>
<dbReference type="InterPro" id="IPR036086">
    <property type="entry name" value="ParB/Sulfiredoxin_sf"/>
</dbReference>
<evidence type="ECO:0000256" key="1">
    <source>
        <dbReference type="SAM" id="MobiDB-lite"/>
    </source>
</evidence>
<evidence type="ECO:0000313" key="2">
    <source>
        <dbReference type="EMBL" id="OIQ94070.1"/>
    </source>
</evidence>
<comment type="caution">
    <text evidence="2">The sequence shown here is derived from an EMBL/GenBank/DDBJ whole genome shotgun (WGS) entry which is preliminary data.</text>
</comment>
<protein>
    <submittedName>
        <fullName evidence="2">Putative ParB-like nuclease</fullName>
    </submittedName>
</protein>
<proteinExistence type="predicted"/>
<dbReference type="Pfam" id="PF08857">
    <property type="entry name" value="ParBc_2"/>
    <property type="match status" value="1"/>
</dbReference>
<dbReference type="CDD" id="cd16390">
    <property type="entry name" value="ParB_N_Srx_like"/>
    <property type="match status" value="1"/>
</dbReference>
<accession>A0A1J5RD95</accession>
<dbReference type="EMBL" id="MLJW01000194">
    <property type="protein sequence ID" value="OIQ94070.1"/>
    <property type="molecule type" value="Genomic_DNA"/>
</dbReference>
<feature type="region of interest" description="Disordered" evidence="1">
    <location>
        <begin position="186"/>
        <end position="225"/>
    </location>
</feature>
<reference evidence="2" key="1">
    <citation type="submission" date="2016-10" db="EMBL/GenBank/DDBJ databases">
        <title>Sequence of Gallionella enrichment culture.</title>
        <authorList>
            <person name="Poehlein A."/>
            <person name="Muehling M."/>
            <person name="Daniel R."/>
        </authorList>
    </citation>
    <scope>NUCLEOTIDE SEQUENCE</scope>
</reference>
<sequence length="225" mass="26132">MPIYRHHLVEVELKALRPTQMTVGMGEVRQKSEHWSTLDPQQRSHYLSRHWFPAVRGPKARYYIIDHHHLGLALILERVQSTQLVLMQDFAALSQREFWVVMDQHQWVHPYDRHGHRRDFNELPKKLTDLIDDPYRSLAGVIKSSGGFPKDGEPFAEFLWADFFRRRISAQMLKTDPEGAVGRAQELAHGKESSHLPGWSGVNFDGEDDLDADSKTLPVRRPRKP</sequence>
<dbReference type="AlphaFoldDB" id="A0A1J5RD95"/>
<organism evidence="2">
    <name type="scientific">mine drainage metagenome</name>
    <dbReference type="NCBI Taxonomy" id="410659"/>
    <lineage>
        <taxon>unclassified sequences</taxon>
        <taxon>metagenomes</taxon>
        <taxon>ecological metagenomes</taxon>
    </lineage>
</organism>
<dbReference type="InterPro" id="IPR014956">
    <property type="entry name" value="ParBc_2"/>
</dbReference>
<dbReference type="Gene3D" id="3.90.1530.10">
    <property type="entry name" value="Conserved hypothetical protein from pyrococcus furiosus pfu- 392566-001, ParB domain"/>
    <property type="match status" value="1"/>
</dbReference>
<dbReference type="PIRSF" id="PIRSF029669">
    <property type="entry name" value="UCP029669"/>
    <property type="match status" value="1"/>
</dbReference>
<dbReference type="SUPFAM" id="SSF110849">
    <property type="entry name" value="ParB/Sulfiredoxin"/>
    <property type="match status" value="1"/>
</dbReference>
<dbReference type="InterPro" id="IPR016932">
    <property type="entry name" value="UCP029669"/>
</dbReference>
<name>A0A1J5RD95_9ZZZZ</name>